<sequence>MNQYTFRLDIPYHVFLQHYSGAASSVLVYTEQGLKLQVPAMRLRPFLTQIGVKGRFRLTTNELNKFVKLEAI</sequence>
<dbReference type="Pfam" id="PF11197">
    <property type="entry name" value="DUF2835"/>
    <property type="match status" value="1"/>
</dbReference>
<evidence type="ECO:0000313" key="1">
    <source>
        <dbReference type="EMBL" id="MDB1123909.1"/>
    </source>
</evidence>
<keyword evidence="2" id="KW-1185">Reference proteome</keyword>
<evidence type="ECO:0000313" key="2">
    <source>
        <dbReference type="Proteomes" id="UP001210678"/>
    </source>
</evidence>
<dbReference type="Proteomes" id="UP001210678">
    <property type="component" value="Unassembled WGS sequence"/>
</dbReference>
<protein>
    <submittedName>
        <fullName evidence="1">DUF2835 domain-containing protein</fullName>
    </submittedName>
</protein>
<comment type="caution">
    <text evidence="1">The sequence shown here is derived from an EMBL/GenBank/DDBJ whole genome shotgun (WGS) entry which is preliminary data.</text>
</comment>
<organism evidence="1 2">
    <name type="scientific">Vibrio algarum</name>
    <dbReference type="NCBI Taxonomy" id="3020714"/>
    <lineage>
        <taxon>Bacteria</taxon>
        <taxon>Pseudomonadati</taxon>
        <taxon>Pseudomonadota</taxon>
        <taxon>Gammaproteobacteria</taxon>
        <taxon>Vibrionales</taxon>
        <taxon>Vibrionaceae</taxon>
        <taxon>Vibrio</taxon>
    </lineage>
</organism>
<proteinExistence type="predicted"/>
<gene>
    <name evidence="1" type="ORF">PGX00_09695</name>
</gene>
<dbReference type="InterPro" id="IPR021363">
    <property type="entry name" value="DUF2835"/>
</dbReference>
<dbReference type="RefSeq" id="WP_272135675.1">
    <property type="nucleotide sequence ID" value="NZ_JAQLOI010000001.1"/>
</dbReference>
<reference evidence="1 2" key="1">
    <citation type="submission" date="2023-01" db="EMBL/GenBank/DDBJ databases">
        <title>Vibrio sp. KJ40-1 sp.nov, isolated from marine algae.</title>
        <authorList>
            <person name="Butt M."/>
            <person name="Kim J.M.J."/>
            <person name="Jeon C.O.C."/>
        </authorList>
    </citation>
    <scope>NUCLEOTIDE SEQUENCE [LARGE SCALE GENOMIC DNA]</scope>
    <source>
        <strain evidence="1 2">KJ40-1</strain>
    </source>
</reference>
<name>A0ABT4YQS0_9VIBR</name>
<accession>A0ABT4YQS0</accession>
<dbReference type="EMBL" id="JAQLOI010000001">
    <property type="protein sequence ID" value="MDB1123909.1"/>
    <property type="molecule type" value="Genomic_DNA"/>
</dbReference>